<sequence length="287" mass="31252">MKIQMSLPFFILAAAGVPNSVSAIKGASAKIAVEDNHEIQPRRLRALKSNKGSVARDGLIEIKPCVPWSSVSEAQKTNPQTQHSCASNPPSTGGCCRDYHWLLWDTTNSYPYVPCICNDMTQDPASFVPSTLPPFSSNNGNRHMLEEPTPNSKDDAEKDNNRMLQKKPSGRNGNVESEGLKEIRPCIPWSSITEAQKTNAESDSVCATNAASTKTGGCCRAFVYLLWDDNNSYPNVDCICNDITQDPANFVSDTNPPIDISGTVSELRNTEKDHGKMRRGLGSSASN</sequence>
<evidence type="ECO:0000313" key="4">
    <source>
        <dbReference type="Proteomes" id="UP001153069"/>
    </source>
</evidence>
<dbReference type="EMBL" id="CAICTM010001442">
    <property type="protein sequence ID" value="CAB9523682.1"/>
    <property type="molecule type" value="Genomic_DNA"/>
</dbReference>
<keyword evidence="2" id="KW-0732">Signal</keyword>
<evidence type="ECO:0000256" key="1">
    <source>
        <dbReference type="SAM" id="MobiDB-lite"/>
    </source>
</evidence>
<evidence type="ECO:0000256" key="2">
    <source>
        <dbReference type="SAM" id="SignalP"/>
    </source>
</evidence>
<comment type="caution">
    <text evidence="3">The sequence shown here is derived from an EMBL/GenBank/DDBJ whole genome shotgun (WGS) entry which is preliminary data.</text>
</comment>
<gene>
    <name evidence="3" type="ORF">SEMRO_1444_G273260.1</name>
</gene>
<feature type="compositionally biased region" description="Basic and acidic residues" evidence="1">
    <location>
        <begin position="152"/>
        <end position="161"/>
    </location>
</feature>
<keyword evidence="4" id="KW-1185">Reference proteome</keyword>
<feature type="signal peptide" evidence="2">
    <location>
        <begin position="1"/>
        <end position="23"/>
    </location>
</feature>
<organism evidence="3 4">
    <name type="scientific">Seminavis robusta</name>
    <dbReference type="NCBI Taxonomy" id="568900"/>
    <lineage>
        <taxon>Eukaryota</taxon>
        <taxon>Sar</taxon>
        <taxon>Stramenopiles</taxon>
        <taxon>Ochrophyta</taxon>
        <taxon>Bacillariophyta</taxon>
        <taxon>Bacillariophyceae</taxon>
        <taxon>Bacillariophycidae</taxon>
        <taxon>Naviculales</taxon>
        <taxon>Naviculaceae</taxon>
        <taxon>Seminavis</taxon>
    </lineage>
</organism>
<evidence type="ECO:0000313" key="3">
    <source>
        <dbReference type="EMBL" id="CAB9523682.1"/>
    </source>
</evidence>
<feature type="region of interest" description="Disordered" evidence="1">
    <location>
        <begin position="128"/>
        <end position="178"/>
    </location>
</feature>
<dbReference type="AlphaFoldDB" id="A0A9N8EM67"/>
<reference evidence="3" key="1">
    <citation type="submission" date="2020-06" db="EMBL/GenBank/DDBJ databases">
        <authorList>
            <consortium name="Plant Systems Biology data submission"/>
        </authorList>
    </citation>
    <scope>NUCLEOTIDE SEQUENCE</scope>
    <source>
        <strain evidence="3">D6</strain>
    </source>
</reference>
<proteinExistence type="predicted"/>
<accession>A0A9N8EM67</accession>
<dbReference type="Proteomes" id="UP001153069">
    <property type="component" value="Unassembled WGS sequence"/>
</dbReference>
<name>A0A9N8EM67_9STRA</name>
<protein>
    <submittedName>
        <fullName evidence="3">Uncharacterized protein</fullName>
    </submittedName>
</protein>
<feature type="chain" id="PRO_5040352961" evidence="2">
    <location>
        <begin position="24"/>
        <end position="287"/>
    </location>
</feature>